<keyword evidence="2" id="KW-0813">Transport</keyword>
<reference evidence="5 6" key="1">
    <citation type="submission" date="2024-03" db="EMBL/GenBank/DDBJ databases">
        <title>Draft genome sequence of Pseudonocardia nematodicida JCM 31783.</title>
        <authorList>
            <person name="Butdee W."/>
            <person name="Duangmal K."/>
        </authorList>
    </citation>
    <scope>NUCLEOTIDE SEQUENCE [LARGE SCALE GENOMIC DNA]</scope>
    <source>
        <strain evidence="5 6">JCM 31783</strain>
    </source>
</reference>
<dbReference type="PROSITE" id="PS51257">
    <property type="entry name" value="PROKAR_LIPOPROTEIN"/>
    <property type="match status" value="1"/>
</dbReference>
<protein>
    <submittedName>
        <fullName evidence="5">Extracellular solute-binding protein</fullName>
    </submittedName>
</protein>
<evidence type="ECO:0000256" key="4">
    <source>
        <dbReference type="SAM" id="SignalP"/>
    </source>
</evidence>
<proteinExistence type="inferred from homology"/>
<dbReference type="PANTHER" id="PTHR43649:SF34">
    <property type="entry name" value="ABC TRANSPORTER PERIPLASMIC-BINDING PROTEIN YCJN-RELATED"/>
    <property type="match status" value="1"/>
</dbReference>
<sequence length="431" mass="45537">MRRTRWRRGLAAGAAAVALAALAGCGGAPAGPPVLNWYTNPDDGGQAAIAARCTEASGGQYRIATSVLPRQSGEQRQQLIRRLAANDSSIDIMSIDPPYIPEFAEAGFLAPVPPEVGQRTTEGVVNSAVEGASWNGELVTVPFWANTQLLWYRQSMAEAAGLDMTGPVTWDQLIEAAQAQDSTIAVQGTRAESLTVWLNALVESGGGEIITDPSPGNPEGVQLGLDTPAAEKAAEIMRDASAVGGPGFSTSSEDENSNAFQGGNAMFQMNWPFVWGKAKGGVEDGSVEQSILDDFGWAVYPQVDAADPAAPPYGGINLGIGAFSPNVDLAYAAAECIVSEENQKDYFLTNGNPAAKESVFTDPEVLEEFPMAPVIEQSLQQAKPRPQTPYYSEVSESIQRNYHPTAGIDPPTVGPATAELIRAVLAKEELL</sequence>
<dbReference type="PANTHER" id="PTHR43649">
    <property type="entry name" value="ARABINOSE-BINDING PROTEIN-RELATED"/>
    <property type="match status" value="1"/>
</dbReference>
<dbReference type="InterPro" id="IPR050490">
    <property type="entry name" value="Bact_solute-bd_prot1"/>
</dbReference>
<feature type="chain" id="PRO_5046082188" evidence="4">
    <location>
        <begin position="31"/>
        <end position="431"/>
    </location>
</feature>
<dbReference type="EMBL" id="JBEDNQ010000002">
    <property type="protein sequence ID" value="MEQ3549951.1"/>
    <property type="molecule type" value="Genomic_DNA"/>
</dbReference>
<organism evidence="5 6">
    <name type="scientific">Pseudonocardia nematodicida</name>
    <dbReference type="NCBI Taxonomy" id="1206997"/>
    <lineage>
        <taxon>Bacteria</taxon>
        <taxon>Bacillati</taxon>
        <taxon>Actinomycetota</taxon>
        <taxon>Actinomycetes</taxon>
        <taxon>Pseudonocardiales</taxon>
        <taxon>Pseudonocardiaceae</taxon>
        <taxon>Pseudonocardia</taxon>
    </lineage>
</organism>
<evidence type="ECO:0000256" key="2">
    <source>
        <dbReference type="ARBA" id="ARBA00022448"/>
    </source>
</evidence>
<dbReference type="RefSeq" id="WP_349297042.1">
    <property type="nucleotide sequence ID" value="NZ_JBEDNQ010000002.1"/>
</dbReference>
<evidence type="ECO:0000256" key="3">
    <source>
        <dbReference type="ARBA" id="ARBA00022729"/>
    </source>
</evidence>
<accession>A0ABV1K717</accession>
<dbReference type="Gene3D" id="3.40.190.10">
    <property type="entry name" value="Periplasmic binding protein-like II"/>
    <property type="match status" value="2"/>
</dbReference>
<feature type="signal peptide" evidence="4">
    <location>
        <begin position="1"/>
        <end position="30"/>
    </location>
</feature>
<comment type="caution">
    <text evidence="5">The sequence shown here is derived from an EMBL/GenBank/DDBJ whole genome shotgun (WGS) entry which is preliminary data.</text>
</comment>
<dbReference type="Pfam" id="PF01547">
    <property type="entry name" value="SBP_bac_1"/>
    <property type="match status" value="1"/>
</dbReference>
<dbReference type="SUPFAM" id="SSF53850">
    <property type="entry name" value="Periplasmic binding protein-like II"/>
    <property type="match status" value="1"/>
</dbReference>
<keyword evidence="3 4" id="KW-0732">Signal</keyword>
<gene>
    <name evidence="5" type="ORF">WIS52_05670</name>
</gene>
<comment type="similarity">
    <text evidence="1">Belongs to the bacterial solute-binding protein 1 family.</text>
</comment>
<dbReference type="InterPro" id="IPR006059">
    <property type="entry name" value="SBP"/>
</dbReference>
<dbReference type="Proteomes" id="UP001494902">
    <property type="component" value="Unassembled WGS sequence"/>
</dbReference>
<evidence type="ECO:0000313" key="6">
    <source>
        <dbReference type="Proteomes" id="UP001494902"/>
    </source>
</evidence>
<name>A0ABV1K717_9PSEU</name>
<evidence type="ECO:0000313" key="5">
    <source>
        <dbReference type="EMBL" id="MEQ3549951.1"/>
    </source>
</evidence>
<keyword evidence="6" id="KW-1185">Reference proteome</keyword>
<evidence type="ECO:0000256" key="1">
    <source>
        <dbReference type="ARBA" id="ARBA00008520"/>
    </source>
</evidence>